<keyword evidence="6 7" id="KW-0472">Membrane</keyword>
<dbReference type="PANTHER" id="PTHR43163:SF9">
    <property type="entry name" value="ABC TRANSPORTER PERMEASE PROTEIN"/>
    <property type="match status" value="1"/>
</dbReference>
<evidence type="ECO:0000256" key="1">
    <source>
        <dbReference type="ARBA" id="ARBA00004651"/>
    </source>
</evidence>
<protein>
    <submittedName>
        <fullName evidence="9">ABC transporter permease</fullName>
    </submittedName>
</protein>
<feature type="transmembrane region" description="Helical" evidence="7">
    <location>
        <begin position="99"/>
        <end position="122"/>
    </location>
</feature>
<reference evidence="9 10" key="1">
    <citation type="submission" date="2019-07" db="EMBL/GenBank/DDBJ databases">
        <authorList>
            <person name="Zhao L.H."/>
        </authorList>
    </citation>
    <scope>NUCLEOTIDE SEQUENCE [LARGE SCALE GENOMIC DNA]</scope>
    <source>
        <strain evidence="9 10">Co35</strain>
    </source>
</reference>
<feature type="domain" description="ABC transmembrane type-1" evidence="8">
    <location>
        <begin position="95"/>
        <end position="304"/>
    </location>
</feature>
<dbReference type="GO" id="GO:0005886">
    <property type="term" value="C:plasma membrane"/>
    <property type="evidence" value="ECO:0007669"/>
    <property type="project" value="UniProtKB-SubCell"/>
</dbReference>
<dbReference type="AlphaFoldDB" id="A0A554SD79"/>
<keyword evidence="2 7" id="KW-0813">Transport</keyword>
<evidence type="ECO:0000256" key="5">
    <source>
        <dbReference type="ARBA" id="ARBA00022989"/>
    </source>
</evidence>
<accession>A0A554SD79</accession>
<evidence type="ECO:0000256" key="4">
    <source>
        <dbReference type="ARBA" id="ARBA00022692"/>
    </source>
</evidence>
<dbReference type="EMBL" id="VLNT01000004">
    <property type="protein sequence ID" value="TSD64282.1"/>
    <property type="molecule type" value="Genomic_DNA"/>
</dbReference>
<dbReference type="InterPro" id="IPR000515">
    <property type="entry name" value="MetI-like"/>
</dbReference>
<feature type="transmembrane region" description="Helical" evidence="7">
    <location>
        <begin position="12"/>
        <end position="30"/>
    </location>
</feature>
<comment type="similarity">
    <text evidence="7">Belongs to the binding-protein-dependent transport system permease family.</text>
</comment>
<sequence>MRRFILMRVLRAVATIWAAVTITFLMLRLLPGDPAELIAGEGASEALIENLRSSYGLDRPLLTQYVDFLGGLLQGDFGMSYVQNVEVASLIVDRLPWTLLLTGSAFILTILVGIPLGTMAAVRRDGFLDRGLKSFGIASSALFVPSVAVLLLIVFAADLGWFAIGSTQDPNASGLAWLGSVANRLVLPVLTLVIINVGPYALTLRTNMVDVLQQEHVRAARARGIAERRIIWRYALRNGMLPALALMGLQLGALAGGSVLTETVFAYPGIGQLTHAAVMQRDYPVLQAAFVALAASVVLANLLTDVMSRVLDPRVTT</sequence>
<name>A0A554SD79_9ACTN</name>
<proteinExistence type="inferred from homology"/>
<feature type="transmembrane region" description="Helical" evidence="7">
    <location>
        <begin position="243"/>
        <end position="265"/>
    </location>
</feature>
<gene>
    <name evidence="9" type="ORF">FNM00_06970</name>
</gene>
<dbReference type="Gene3D" id="1.10.3720.10">
    <property type="entry name" value="MetI-like"/>
    <property type="match status" value="1"/>
</dbReference>
<dbReference type="GO" id="GO:0055085">
    <property type="term" value="P:transmembrane transport"/>
    <property type="evidence" value="ECO:0007669"/>
    <property type="project" value="InterPro"/>
</dbReference>
<organism evidence="9 10">
    <name type="scientific">Aeromicrobium piscarium</name>
    <dbReference type="NCBI Taxonomy" id="2590901"/>
    <lineage>
        <taxon>Bacteria</taxon>
        <taxon>Bacillati</taxon>
        <taxon>Actinomycetota</taxon>
        <taxon>Actinomycetes</taxon>
        <taxon>Propionibacteriales</taxon>
        <taxon>Nocardioidaceae</taxon>
        <taxon>Aeromicrobium</taxon>
    </lineage>
</organism>
<dbReference type="InterPro" id="IPR035906">
    <property type="entry name" value="MetI-like_sf"/>
</dbReference>
<dbReference type="RefSeq" id="WP_143912725.1">
    <property type="nucleotide sequence ID" value="NZ_VLNT01000004.1"/>
</dbReference>
<feature type="transmembrane region" description="Helical" evidence="7">
    <location>
        <begin position="142"/>
        <end position="164"/>
    </location>
</feature>
<evidence type="ECO:0000256" key="6">
    <source>
        <dbReference type="ARBA" id="ARBA00023136"/>
    </source>
</evidence>
<evidence type="ECO:0000313" key="9">
    <source>
        <dbReference type="EMBL" id="TSD64282.1"/>
    </source>
</evidence>
<comment type="subcellular location">
    <subcellularLocation>
        <location evidence="1 7">Cell membrane</location>
        <topology evidence="1 7">Multi-pass membrane protein</topology>
    </subcellularLocation>
</comment>
<dbReference type="PROSITE" id="PS50928">
    <property type="entry name" value="ABC_TM1"/>
    <property type="match status" value="1"/>
</dbReference>
<evidence type="ECO:0000256" key="2">
    <source>
        <dbReference type="ARBA" id="ARBA00022448"/>
    </source>
</evidence>
<dbReference type="PANTHER" id="PTHR43163">
    <property type="entry name" value="DIPEPTIDE TRANSPORT SYSTEM PERMEASE PROTEIN DPPB-RELATED"/>
    <property type="match status" value="1"/>
</dbReference>
<feature type="transmembrane region" description="Helical" evidence="7">
    <location>
        <begin position="184"/>
        <end position="202"/>
    </location>
</feature>
<feature type="transmembrane region" description="Helical" evidence="7">
    <location>
        <begin position="285"/>
        <end position="304"/>
    </location>
</feature>
<dbReference type="CDD" id="cd06261">
    <property type="entry name" value="TM_PBP2"/>
    <property type="match status" value="1"/>
</dbReference>
<dbReference type="Pfam" id="PF19300">
    <property type="entry name" value="BPD_transp_1_N"/>
    <property type="match status" value="1"/>
</dbReference>
<dbReference type="InterPro" id="IPR045621">
    <property type="entry name" value="BPD_transp_1_N"/>
</dbReference>
<evidence type="ECO:0000256" key="7">
    <source>
        <dbReference type="RuleBase" id="RU363032"/>
    </source>
</evidence>
<dbReference type="SUPFAM" id="SSF161098">
    <property type="entry name" value="MetI-like"/>
    <property type="match status" value="1"/>
</dbReference>
<keyword evidence="5 7" id="KW-1133">Transmembrane helix</keyword>
<keyword evidence="3" id="KW-1003">Cell membrane</keyword>
<evidence type="ECO:0000259" key="8">
    <source>
        <dbReference type="PROSITE" id="PS50928"/>
    </source>
</evidence>
<dbReference type="Proteomes" id="UP000316988">
    <property type="component" value="Unassembled WGS sequence"/>
</dbReference>
<dbReference type="OrthoDB" id="147688at2"/>
<dbReference type="Pfam" id="PF00528">
    <property type="entry name" value="BPD_transp_1"/>
    <property type="match status" value="1"/>
</dbReference>
<keyword evidence="10" id="KW-1185">Reference proteome</keyword>
<comment type="caution">
    <text evidence="9">The sequence shown here is derived from an EMBL/GenBank/DDBJ whole genome shotgun (WGS) entry which is preliminary data.</text>
</comment>
<evidence type="ECO:0000313" key="10">
    <source>
        <dbReference type="Proteomes" id="UP000316988"/>
    </source>
</evidence>
<keyword evidence="4 7" id="KW-0812">Transmembrane</keyword>
<evidence type="ECO:0000256" key="3">
    <source>
        <dbReference type="ARBA" id="ARBA00022475"/>
    </source>
</evidence>